<organism evidence="16 17">
    <name type="scientific">Equus caballus</name>
    <name type="common">Horse</name>
    <dbReference type="NCBI Taxonomy" id="9796"/>
    <lineage>
        <taxon>Eukaryota</taxon>
        <taxon>Metazoa</taxon>
        <taxon>Chordata</taxon>
        <taxon>Craniata</taxon>
        <taxon>Vertebrata</taxon>
        <taxon>Euteleostomi</taxon>
        <taxon>Mammalia</taxon>
        <taxon>Eutheria</taxon>
        <taxon>Laurasiatheria</taxon>
        <taxon>Perissodactyla</taxon>
        <taxon>Equidae</taxon>
        <taxon>Equus</taxon>
    </lineage>
</organism>
<evidence type="ECO:0000256" key="13">
    <source>
        <dbReference type="ARBA" id="ARBA00060789"/>
    </source>
</evidence>
<evidence type="ECO:0000256" key="15">
    <source>
        <dbReference type="ARBA" id="ARBA00069166"/>
    </source>
</evidence>
<dbReference type="FunFam" id="3.40.30.10:FF:000131">
    <property type="entry name" value="migration and invasion enhancer 1"/>
    <property type="match status" value="1"/>
</dbReference>
<evidence type="ECO:0000256" key="9">
    <source>
        <dbReference type="ARBA" id="ARBA00023284"/>
    </source>
</evidence>
<evidence type="ECO:0000256" key="12">
    <source>
        <dbReference type="ARBA" id="ARBA00055778"/>
    </source>
</evidence>
<keyword evidence="10" id="KW-0449">Lipoprotein</keyword>
<dbReference type="VGNC" id="VGNC:20180">
    <property type="gene designation" value="MIEN1"/>
</dbReference>
<dbReference type="GO" id="GO:0051491">
    <property type="term" value="P:positive regulation of filopodium assembly"/>
    <property type="evidence" value="ECO:0000318"/>
    <property type="project" value="GO_Central"/>
</dbReference>
<name>A0A5F5PVX9_HORSE</name>
<evidence type="ECO:0000313" key="17">
    <source>
        <dbReference type="Proteomes" id="UP000002281"/>
    </source>
</evidence>
<dbReference type="Pfam" id="PF10262">
    <property type="entry name" value="Rdx"/>
    <property type="match status" value="1"/>
</dbReference>
<dbReference type="GO" id="GO:0006915">
    <property type="term" value="P:apoptotic process"/>
    <property type="evidence" value="ECO:0007669"/>
    <property type="project" value="UniProtKB-KW"/>
</dbReference>
<dbReference type="InterPro" id="IPR036249">
    <property type="entry name" value="Thioredoxin-like_sf"/>
</dbReference>
<evidence type="ECO:0000256" key="5">
    <source>
        <dbReference type="ARBA" id="ARBA00022703"/>
    </source>
</evidence>
<dbReference type="InterPro" id="IPR051441">
    <property type="entry name" value="SelW_related"/>
</dbReference>
<dbReference type="Bgee" id="ENSECAG00000020322">
    <property type="expression patterns" value="Expressed in brainstem and 23 other cell types or tissues"/>
</dbReference>
<reference evidence="16 17" key="1">
    <citation type="journal article" date="2009" name="Science">
        <title>Genome sequence, comparative analysis, and population genetics of the domestic horse.</title>
        <authorList>
            <consortium name="Broad Institute Genome Sequencing Platform"/>
            <consortium name="Broad Institute Whole Genome Assembly Team"/>
            <person name="Wade C.M."/>
            <person name="Giulotto E."/>
            <person name="Sigurdsson S."/>
            <person name="Zoli M."/>
            <person name="Gnerre S."/>
            <person name="Imsland F."/>
            <person name="Lear T.L."/>
            <person name="Adelson D.L."/>
            <person name="Bailey E."/>
            <person name="Bellone R.R."/>
            <person name="Bloecker H."/>
            <person name="Distl O."/>
            <person name="Edgar R.C."/>
            <person name="Garber M."/>
            <person name="Leeb T."/>
            <person name="Mauceli E."/>
            <person name="MacLeod J.N."/>
            <person name="Penedo M.C.T."/>
            <person name="Raison J.M."/>
            <person name="Sharpe T."/>
            <person name="Vogel J."/>
            <person name="Andersson L."/>
            <person name="Antczak D.F."/>
            <person name="Biagi T."/>
            <person name="Binns M.M."/>
            <person name="Chowdhary B.P."/>
            <person name="Coleman S.J."/>
            <person name="Della Valle G."/>
            <person name="Fryc S."/>
            <person name="Guerin G."/>
            <person name="Hasegawa T."/>
            <person name="Hill E.W."/>
            <person name="Jurka J."/>
            <person name="Kiialainen A."/>
            <person name="Lindgren G."/>
            <person name="Liu J."/>
            <person name="Magnani E."/>
            <person name="Mickelson J.R."/>
            <person name="Murray J."/>
            <person name="Nergadze S.G."/>
            <person name="Onofrio R."/>
            <person name="Pedroni S."/>
            <person name="Piras M.F."/>
            <person name="Raudsepp T."/>
            <person name="Rocchi M."/>
            <person name="Roeed K.H."/>
            <person name="Ryder O.A."/>
            <person name="Searle S."/>
            <person name="Skow L."/>
            <person name="Swinburne J.E."/>
            <person name="Syvaenen A.C."/>
            <person name="Tozaki T."/>
            <person name="Valberg S.J."/>
            <person name="Vaudin M."/>
            <person name="White J.R."/>
            <person name="Zody M.C."/>
            <person name="Lander E.S."/>
            <person name="Lindblad-Toh K."/>
        </authorList>
    </citation>
    <scope>NUCLEOTIDE SEQUENCE [LARGE SCALE GENOMIC DNA]</scope>
    <source>
        <strain evidence="16 17">Thoroughbred</strain>
    </source>
</reference>
<dbReference type="GO" id="GO:0043066">
    <property type="term" value="P:negative regulation of apoptotic process"/>
    <property type="evidence" value="ECO:0000318"/>
    <property type="project" value="GO_Central"/>
</dbReference>
<reference evidence="16" key="2">
    <citation type="submission" date="2025-08" db="UniProtKB">
        <authorList>
            <consortium name="Ensembl"/>
        </authorList>
    </citation>
    <scope>IDENTIFICATION</scope>
    <source>
        <strain evidence="16">Thoroughbred</strain>
    </source>
</reference>
<evidence type="ECO:0000256" key="14">
    <source>
        <dbReference type="ARBA" id="ARBA00065658"/>
    </source>
</evidence>
<evidence type="ECO:0000256" key="2">
    <source>
        <dbReference type="ARBA" id="ARBA00004514"/>
    </source>
</evidence>
<keyword evidence="9" id="KW-0676">Redox-active center</keyword>
<evidence type="ECO:0000256" key="1">
    <source>
        <dbReference type="ARBA" id="ARBA00004342"/>
    </source>
</evidence>
<dbReference type="GO" id="GO:0009898">
    <property type="term" value="C:cytoplasmic side of plasma membrane"/>
    <property type="evidence" value="ECO:0007669"/>
    <property type="project" value="Ensembl"/>
</dbReference>
<keyword evidence="11" id="KW-0636">Prenylation</keyword>
<keyword evidence="17" id="KW-1185">Reference proteome</keyword>
<evidence type="ECO:0000256" key="10">
    <source>
        <dbReference type="ARBA" id="ARBA00023288"/>
    </source>
</evidence>
<gene>
    <name evidence="16 18" type="primary">MIEN1</name>
</gene>
<keyword evidence="5" id="KW-0053">Apoptosis</keyword>
<evidence type="ECO:0000256" key="4">
    <source>
        <dbReference type="ARBA" id="ARBA00022490"/>
    </source>
</evidence>
<dbReference type="PANTHER" id="PTHR15124:SF27">
    <property type="entry name" value="MIGRATION AND INVASION ENHANCER 1"/>
    <property type="match status" value="1"/>
</dbReference>
<evidence type="ECO:0000256" key="8">
    <source>
        <dbReference type="ARBA" id="ARBA00023157"/>
    </source>
</evidence>
<comment type="function">
    <text evidence="12">Increases cell migration by inducing filopodia formation at the leading edge of migrating cells. Plays a role in regulation of apoptosis, possibly through control of CASP3. May be involved in a redox-related process.</text>
</comment>
<comment type="similarity">
    <text evidence="13">Belongs to the SelWTH family.</text>
</comment>
<dbReference type="Proteomes" id="UP000002281">
    <property type="component" value="Chromosome 11"/>
</dbReference>
<dbReference type="SUPFAM" id="SSF52833">
    <property type="entry name" value="Thioredoxin-like"/>
    <property type="match status" value="1"/>
</dbReference>
<dbReference type="GO" id="GO:0005829">
    <property type="term" value="C:cytosol"/>
    <property type="evidence" value="ECO:0000318"/>
    <property type="project" value="GO_Central"/>
</dbReference>
<dbReference type="PANTHER" id="PTHR15124">
    <property type="entry name" value="SELENOPROTEIN W"/>
    <property type="match status" value="1"/>
</dbReference>
<keyword evidence="4" id="KW-0963">Cytoplasm</keyword>
<keyword evidence="3" id="KW-1003">Cell membrane</keyword>
<dbReference type="InterPro" id="IPR011893">
    <property type="entry name" value="Selenoprotein_Rdx-typ"/>
</dbReference>
<evidence type="ECO:0000256" key="3">
    <source>
        <dbReference type="ARBA" id="ARBA00022475"/>
    </source>
</evidence>
<sequence>MSGEPGLTSVAPPPGEIEPGSGVRIVVEYCEPCGFEATYLELASAVKEQYPGIEIESRLGGTGAFEIEINGQLVFSKLENGGFPYEKDGSRCPGQKQENMSRKGAGQIQLAVVQKDSHLSLVGHRSARCQRLHQLG</sequence>
<keyword evidence="8" id="KW-1015">Disulfide bond</keyword>
<dbReference type="NCBIfam" id="TIGR02174">
    <property type="entry name" value="CXXU_selWTH"/>
    <property type="match status" value="1"/>
</dbReference>
<reference evidence="16" key="3">
    <citation type="submission" date="2025-09" db="UniProtKB">
        <authorList>
            <consortium name="Ensembl"/>
        </authorList>
    </citation>
    <scope>IDENTIFICATION</scope>
    <source>
        <strain evidence="16">Thoroughbred</strain>
    </source>
</reference>
<dbReference type="AlphaFoldDB" id="A0A5F5PVX9"/>
<evidence type="ECO:0000256" key="6">
    <source>
        <dbReference type="ARBA" id="ARBA00022990"/>
    </source>
</evidence>
<dbReference type="GO" id="GO:0030335">
    <property type="term" value="P:positive regulation of cell migration"/>
    <property type="evidence" value="ECO:0007669"/>
    <property type="project" value="Ensembl"/>
</dbReference>
<dbReference type="Gene3D" id="3.40.30.10">
    <property type="entry name" value="Glutaredoxin"/>
    <property type="match status" value="1"/>
</dbReference>
<evidence type="ECO:0000256" key="7">
    <source>
        <dbReference type="ARBA" id="ARBA00023136"/>
    </source>
</evidence>
<accession>A0A5F5PVX9</accession>
<evidence type="ECO:0000313" key="18">
    <source>
        <dbReference type="VGNC" id="VGNC:20180"/>
    </source>
</evidence>
<comment type="subcellular location">
    <subcellularLocation>
        <location evidence="1">Cell membrane</location>
        <topology evidence="1">Lipid-anchor</topology>
        <orientation evidence="1">Cytoplasmic side</orientation>
    </subcellularLocation>
    <subcellularLocation>
        <location evidence="2">Cytoplasm</location>
        <location evidence="2">Cytosol</location>
    </subcellularLocation>
</comment>
<evidence type="ECO:0000313" key="16">
    <source>
        <dbReference type="Ensembl" id="ENSECAP00000052655.2"/>
    </source>
</evidence>
<dbReference type="Ensembl" id="ENSECAT00000076315.2">
    <property type="protein sequence ID" value="ENSECAP00000052655.2"/>
    <property type="gene ID" value="ENSECAG00000020322.4"/>
</dbReference>
<comment type="subunit">
    <text evidence="14">Interacts with GPX1.</text>
</comment>
<evidence type="ECO:0000256" key="11">
    <source>
        <dbReference type="ARBA" id="ARBA00023289"/>
    </source>
</evidence>
<keyword evidence="7" id="KW-0472">Membrane</keyword>
<proteinExistence type="inferred from homology"/>
<protein>
    <recommendedName>
        <fullName evidence="15">Migration and invasion enhancer 1</fullName>
    </recommendedName>
</protein>
<keyword evidence="6" id="KW-0007">Acetylation</keyword>
<dbReference type="GeneTree" id="ENSGT00390000010440"/>